<evidence type="ECO:0000313" key="2">
    <source>
        <dbReference type="WBParaSite" id="PgB26_g020_t01"/>
    </source>
</evidence>
<name>A0A914ZXH6_PARUN</name>
<dbReference type="Proteomes" id="UP000887569">
    <property type="component" value="Unplaced"/>
</dbReference>
<reference evidence="2" key="1">
    <citation type="submission" date="2022-11" db="UniProtKB">
        <authorList>
            <consortium name="WormBaseParasite"/>
        </authorList>
    </citation>
    <scope>IDENTIFICATION</scope>
</reference>
<proteinExistence type="predicted"/>
<protein>
    <submittedName>
        <fullName evidence="2">Uncharacterized protein</fullName>
    </submittedName>
</protein>
<sequence length="114" mass="12916">MEQGRQEGQLDDGETLGDFSAVIPLVITRGHRRGLDYITRDPSGFKLVFLFKRLTSVAMRDEKNGGRCMCVCQECQILCLRDRTLPMGSFVFVVCGRSVTSPESSPFWVDYCKR</sequence>
<keyword evidence="1" id="KW-1185">Reference proteome</keyword>
<organism evidence="1 2">
    <name type="scientific">Parascaris univalens</name>
    <name type="common">Nematode worm</name>
    <dbReference type="NCBI Taxonomy" id="6257"/>
    <lineage>
        <taxon>Eukaryota</taxon>
        <taxon>Metazoa</taxon>
        <taxon>Ecdysozoa</taxon>
        <taxon>Nematoda</taxon>
        <taxon>Chromadorea</taxon>
        <taxon>Rhabditida</taxon>
        <taxon>Spirurina</taxon>
        <taxon>Ascaridomorpha</taxon>
        <taxon>Ascaridoidea</taxon>
        <taxon>Ascarididae</taxon>
        <taxon>Parascaris</taxon>
    </lineage>
</organism>
<evidence type="ECO:0000313" key="1">
    <source>
        <dbReference type="Proteomes" id="UP000887569"/>
    </source>
</evidence>
<dbReference type="WBParaSite" id="PgB26_g020_t01">
    <property type="protein sequence ID" value="PgB26_g020_t01"/>
    <property type="gene ID" value="PgB26_g020"/>
</dbReference>
<accession>A0A914ZXH6</accession>
<dbReference type="AlphaFoldDB" id="A0A914ZXH6"/>